<organism evidence="6 7">
    <name type="scientific">Eumeta variegata</name>
    <name type="common">Bagworm moth</name>
    <name type="synonym">Eumeta japonica</name>
    <dbReference type="NCBI Taxonomy" id="151549"/>
    <lineage>
        <taxon>Eukaryota</taxon>
        <taxon>Metazoa</taxon>
        <taxon>Ecdysozoa</taxon>
        <taxon>Arthropoda</taxon>
        <taxon>Hexapoda</taxon>
        <taxon>Insecta</taxon>
        <taxon>Pterygota</taxon>
        <taxon>Neoptera</taxon>
        <taxon>Endopterygota</taxon>
        <taxon>Lepidoptera</taxon>
        <taxon>Glossata</taxon>
        <taxon>Ditrysia</taxon>
        <taxon>Tineoidea</taxon>
        <taxon>Psychidae</taxon>
        <taxon>Oiketicinae</taxon>
        <taxon>Eumeta</taxon>
    </lineage>
</organism>
<dbReference type="PROSITE" id="PS50102">
    <property type="entry name" value="RRM"/>
    <property type="match status" value="1"/>
</dbReference>
<evidence type="ECO:0000256" key="2">
    <source>
        <dbReference type="PROSITE-ProRule" id="PRU00176"/>
    </source>
</evidence>
<protein>
    <submittedName>
        <fullName evidence="6">Ecto-NOX disulfide-thiol exchanger 2</fullName>
    </submittedName>
</protein>
<feature type="region of interest" description="Disordered" evidence="4">
    <location>
        <begin position="630"/>
        <end position="649"/>
    </location>
</feature>
<dbReference type="InterPro" id="IPR035979">
    <property type="entry name" value="RBD_domain_sf"/>
</dbReference>
<dbReference type="GO" id="GO:0003723">
    <property type="term" value="F:RNA binding"/>
    <property type="evidence" value="ECO:0007669"/>
    <property type="project" value="UniProtKB-UniRule"/>
</dbReference>
<dbReference type="AlphaFoldDB" id="A0A4C1TMT6"/>
<dbReference type="SMART" id="SM00360">
    <property type="entry name" value="RRM"/>
    <property type="match status" value="1"/>
</dbReference>
<evidence type="ECO:0000256" key="1">
    <source>
        <dbReference type="ARBA" id="ARBA00022884"/>
    </source>
</evidence>
<reference evidence="6 7" key="1">
    <citation type="journal article" date="2019" name="Commun. Biol.">
        <title>The bagworm genome reveals a unique fibroin gene that provides high tensile strength.</title>
        <authorList>
            <person name="Kono N."/>
            <person name="Nakamura H."/>
            <person name="Ohtoshi R."/>
            <person name="Tomita M."/>
            <person name="Numata K."/>
            <person name="Arakawa K."/>
        </authorList>
    </citation>
    <scope>NUCLEOTIDE SEQUENCE [LARGE SCALE GENOMIC DNA]</scope>
</reference>
<evidence type="ECO:0000313" key="7">
    <source>
        <dbReference type="Proteomes" id="UP000299102"/>
    </source>
</evidence>
<feature type="region of interest" description="Disordered" evidence="4">
    <location>
        <begin position="104"/>
        <end position="143"/>
    </location>
</feature>
<feature type="compositionally biased region" description="Low complexity" evidence="4">
    <location>
        <begin position="389"/>
        <end position="413"/>
    </location>
</feature>
<keyword evidence="7" id="KW-1185">Reference proteome</keyword>
<keyword evidence="1 2" id="KW-0694">RNA-binding</keyword>
<dbReference type="Pfam" id="PF00076">
    <property type="entry name" value="RRM_1"/>
    <property type="match status" value="1"/>
</dbReference>
<evidence type="ECO:0000313" key="6">
    <source>
        <dbReference type="EMBL" id="GBP15415.1"/>
    </source>
</evidence>
<dbReference type="PANTHER" id="PTHR16001">
    <property type="entry name" value="ECTO-NOX DISULFIDE-THIOL EXCHANGER"/>
    <property type="match status" value="1"/>
</dbReference>
<dbReference type="EMBL" id="BGZK01000071">
    <property type="protein sequence ID" value="GBP15415.1"/>
    <property type="molecule type" value="Genomic_DNA"/>
</dbReference>
<feature type="region of interest" description="Disordered" evidence="4">
    <location>
        <begin position="379"/>
        <end position="425"/>
    </location>
</feature>
<dbReference type="SUPFAM" id="SSF54928">
    <property type="entry name" value="RNA-binding domain, RBD"/>
    <property type="match status" value="1"/>
</dbReference>
<dbReference type="Gene3D" id="3.30.70.330">
    <property type="match status" value="1"/>
</dbReference>
<comment type="caution">
    <text evidence="6">The sequence shown here is derived from an EMBL/GenBank/DDBJ whole genome shotgun (WGS) entry which is preliminary data.</text>
</comment>
<keyword evidence="3" id="KW-0175">Coiled coil</keyword>
<proteinExistence type="predicted"/>
<name>A0A4C1TMT6_EUMVA</name>
<dbReference type="GO" id="GO:0009897">
    <property type="term" value="C:external side of plasma membrane"/>
    <property type="evidence" value="ECO:0007669"/>
    <property type="project" value="InterPro"/>
</dbReference>
<accession>A0A4C1TMT6</accession>
<evidence type="ECO:0000259" key="5">
    <source>
        <dbReference type="PROSITE" id="PS50102"/>
    </source>
</evidence>
<feature type="compositionally biased region" description="Basic and acidic residues" evidence="4">
    <location>
        <begin position="130"/>
        <end position="142"/>
    </location>
</feature>
<dbReference type="GO" id="GO:0016491">
    <property type="term" value="F:oxidoreductase activity"/>
    <property type="evidence" value="ECO:0007669"/>
    <property type="project" value="InterPro"/>
</dbReference>
<feature type="domain" description="RRM" evidence="5">
    <location>
        <begin position="288"/>
        <end position="356"/>
    </location>
</feature>
<feature type="coiled-coil region" evidence="3">
    <location>
        <begin position="541"/>
        <end position="618"/>
    </location>
</feature>
<dbReference type="Pfam" id="PF23267">
    <property type="entry name" value="ENOX1"/>
    <property type="match status" value="1"/>
</dbReference>
<evidence type="ECO:0000256" key="3">
    <source>
        <dbReference type="SAM" id="Coils"/>
    </source>
</evidence>
<dbReference type="OrthoDB" id="10039782at2759"/>
<dbReference type="InterPro" id="IPR056611">
    <property type="entry name" value="ENOX1/2_dom"/>
</dbReference>
<gene>
    <name evidence="6" type="primary">ENOX2</name>
    <name evidence="6" type="ORF">EVAR_80586_1</name>
</gene>
<dbReference type="PANTHER" id="PTHR16001:SF4">
    <property type="entry name" value="ECTO-NOX DISULFIDE-THIOL EXCHANGER 1-LIKE PROTEIN"/>
    <property type="match status" value="1"/>
</dbReference>
<dbReference type="SUPFAM" id="SSF101447">
    <property type="entry name" value="Formin homology 2 domain (FH2 domain)"/>
    <property type="match status" value="1"/>
</dbReference>
<dbReference type="InterPro" id="IPR000504">
    <property type="entry name" value="RRM_dom"/>
</dbReference>
<dbReference type="Proteomes" id="UP000299102">
    <property type="component" value="Unassembled WGS sequence"/>
</dbReference>
<evidence type="ECO:0000256" key="4">
    <source>
        <dbReference type="SAM" id="MobiDB-lite"/>
    </source>
</evidence>
<dbReference type="STRING" id="151549.A0A4C1TMT6"/>
<dbReference type="InterPro" id="IPR038876">
    <property type="entry name" value="ENOX"/>
</dbReference>
<feature type="compositionally biased region" description="Basic residues" evidence="4">
    <location>
        <begin position="107"/>
        <end position="116"/>
    </location>
</feature>
<dbReference type="InterPro" id="IPR012677">
    <property type="entry name" value="Nucleotide-bd_a/b_plait_sf"/>
</dbReference>
<dbReference type="GO" id="GO:0007624">
    <property type="term" value="P:ultradian rhythm"/>
    <property type="evidence" value="ECO:0007669"/>
    <property type="project" value="InterPro"/>
</dbReference>
<sequence>MTPGVQMARDYPYRRFLKESSRHRKLLDTVHFEPTNEKVGLGLICGCLAEERIRMRFRDIKETYRIAFMYLAMVGSSRYLRRTEFPDAPLGVLGDSTQFIMYDLPRSPRRRSRSRSPVRADSTVPSNRWRNLDHAPKMESNKQNEIPVMSNINSLMMNGVYQQGNMIIAATGGMFPNMMMPGPMMGPGMLPGGSMEILPGAGMEVMQQSHMDISAMGNPPMSNPPGGMDMNMMGGMMVDPSMMGMGIFPNISDTMPEKKEIILKTCKLIPPALGSAPPPRRQRPPGCRTIFVGGLPERIRDTSVREIFERYGRIHTLRLSKKNFCHIRYERESSVDTAMVLSGYRLKLIEDTDNENEEEESNANYGWLHVDFALSRDDQNEFERRQRQAMRAQQAQLQHLNTQQEMSSRSSSVSHRRSRSPSPLRVQPFSNAMIVQLVEKLKNEEQFSSTLPTLLAWLERGECSKKNSNQFYSMIQVTNSHIRRLFNEKMQSEDELQECKDKVKINIEKVIDQLEQVAKVLTAAMHQRVWDHFTKPQRKNIETWQKMAQEFNNLREEFNDKFGEDSDYSSYNKSSDSEELVLLKRENESLQFQLEAYKNEVEVIKSESQNELEKFKAQYIARQALQNASDKPPLAATSEDGEDSKQSVKSSRVEVCDARLIGIMSAFWQVHPQGASLDYVVSYVRALFPHVLQSAVHNVLQRYDDVFACTTTGVGVNIEHRWSFIAYKEATTLGT</sequence>